<dbReference type="EMBL" id="MHIM01000012">
    <property type="protein sequence ID" value="OGY52713.1"/>
    <property type="molecule type" value="Genomic_DNA"/>
</dbReference>
<dbReference type="Proteomes" id="UP000177376">
    <property type="component" value="Unassembled WGS sequence"/>
</dbReference>
<dbReference type="GO" id="GO:0005737">
    <property type="term" value="C:cytoplasm"/>
    <property type="evidence" value="ECO:0007669"/>
    <property type="project" value="UniProtKB-SubCell"/>
</dbReference>
<dbReference type="GO" id="GO:0016740">
    <property type="term" value="F:transferase activity"/>
    <property type="evidence" value="ECO:0007669"/>
    <property type="project" value="UniProtKB-KW"/>
</dbReference>
<comment type="caution">
    <text evidence="11">The sequence shown here is derived from an EMBL/GenBank/DDBJ whole genome shotgun (WGS) entry which is preliminary data.</text>
</comment>
<keyword evidence="7" id="KW-0547">Nucleotide-binding</keyword>
<evidence type="ECO:0000256" key="10">
    <source>
        <dbReference type="ARBA" id="ARBA00032441"/>
    </source>
</evidence>
<comment type="similarity">
    <text evidence="2">Belongs to the TsaE family.</text>
</comment>
<evidence type="ECO:0000313" key="11">
    <source>
        <dbReference type="EMBL" id="OGY52713.1"/>
    </source>
</evidence>
<organism evidence="11 12">
    <name type="scientific">Candidatus Buchananbacteria bacterium RIFCSPLOWO2_01_FULL_39_33</name>
    <dbReference type="NCBI Taxonomy" id="1797543"/>
    <lineage>
        <taxon>Bacteria</taxon>
        <taxon>Candidatus Buchananiibacteriota</taxon>
    </lineage>
</organism>
<keyword evidence="6" id="KW-0479">Metal-binding</keyword>
<evidence type="ECO:0000313" key="12">
    <source>
        <dbReference type="Proteomes" id="UP000177376"/>
    </source>
</evidence>
<keyword evidence="5" id="KW-0819">tRNA processing</keyword>
<evidence type="ECO:0000256" key="1">
    <source>
        <dbReference type="ARBA" id="ARBA00004496"/>
    </source>
</evidence>
<protein>
    <recommendedName>
        <fullName evidence="3">tRNA threonylcarbamoyladenosine biosynthesis protein TsaE</fullName>
    </recommendedName>
    <alternativeName>
        <fullName evidence="10">t(6)A37 threonylcarbamoyladenosine biosynthesis protein TsaE</fullName>
    </alternativeName>
</protein>
<dbReference type="GO" id="GO:0046872">
    <property type="term" value="F:metal ion binding"/>
    <property type="evidence" value="ECO:0007669"/>
    <property type="project" value="UniProtKB-KW"/>
</dbReference>
<evidence type="ECO:0000256" key="2">
    <source>
        <dbReference type="ARBA" id="ARBA00007599"/>
    </source>
</evidence>
<dbReference type="Pfam" id="PF02367">
    <property type="entry name" value="TsaE"/>
    <property type="match status" value="1"/>
</dbReference>
<evidence type="ECO:0000256" key="9">
    <source>
        <dbReference type="ARBA" id="ARBA00022842"/>
    </source>
</evidence>
<comment type="subcellular location">
    <subcellularLocation>
        <location evidence="1">Cytoplasm</location>
    </subcellularLocation>
</comment>
<evidence type="ECO:0000256" key="3">
    <source>
        <dbReference type="ARBA" id="ARBA00019010"/>
    </source>
</evidence>
<dbReference type="InterPro" id="IPR027417">
    <property type="entry name" value="P-loop_NTPase"/>
</dbReference>
<keyword evidence="11" id="KW-0808">Transferase</keyword>
<dbReference type="PANTHER" id="PTHR33540:SF2">
    <property type="entry name" value="TRNA THREONYLCARBAMOYLADENOSINE BIOSYNTHESIS PROTEIN TSAE"/>
    <property type="match status" value="1"/>
</dbReference>
<accession>A0A1G1YK42</accession>
<evidence type="ECO:0000256" key="6">
    <source>
        <dbReference type="ARBA" id="ARBA00022723"/>
    </source>
</evidence>
<dbReference type="Gene3D" id="3.40.50.300">
    <property type="entry name" value="P-loop containing nucleotide triphosphate hydrolases"/>
    <property type="match status" value="1"/>
</dbReference>
<evidence type="ECO:0000256" key="7">
    <source>
        <dbReference type="ARBA" id="ARBA00022741"/>
    </source>
</evidence>
<gene>
    <name evidence="11" type="ORF">A3A02_02640</name>
</gene>
<keyword evidence="8" id="KW-0067">ATP-binding</keyword>
<evidence type="ECO:0000256" key="4">
    <source>
        <dbReference type="ARBA" id="ARBA00022490"/>
    </source>
</evidence>
<evidence type="ECO:0000256" key="5">
    <source>
        <dbReference type="ARBA" id="ARBA00022694"/>
    </source>
</evidence>
<dbReference type="NCBIfam" id="TIGR00150">
    <property type="entry name" value="T6A_YjeE"/>
    <property type="match status" value="1"/>
</dbReference>
<reference evidence="11 12" key="1">
    <citation type="journal article" date="2016" name="Nat. Commun.">
        <title>Thousands of microbial genomes shed light on interconnected biogeochemical processes in an aquifer system.</title>
        <authorList>
            <person name="Anantharaman K."/>
            <person name="Brown C.T."/>
            <person name="Hug L.A."/>
            <person name="Sharon I."/>
            <person name="Castelle C.J."/>
            <person name="Probst A.J."/>
            <person name="Thomas B.C."/>
            <person name="Singh A."/>
            <person name="Wilkins M.J."/>
            <person name="Karaoz U."/>
            <person name="Brodie E.L."/>
            <person name="Williams K.H."/>
            <person name="Hubbard S.S."/>
            <person name="Banfield J.F."/>
        </authorList>
    </citation>
    <scope>NUCLEOTIDE SEQUENCE [LARGE SCALE GENOMIC DNA]</scope>
</reference>
<dbReference type="GO" id="GO:0005524">
    <property type="term" value="F:ATP binding"/>
    <property type="evidence" value="ECO:0007669"/>
    <property type="project" value="UniProtKB-KW"/>
</dbReference>
<dbReference type="InterPro" id="IPR003442">
    <property type="entry name" value="T6A_TsaE"/>
</dbReference>
<evidence type="ECO:0000256" key="8">
    <source>
        <dbReference type="ARBA" id="ARBA00022840"/>
    </source>
</evidence>
<keyword evidence="9" id="KW-0460">Magnesium</keyword>
<dbReference type="GO" id="GO:0002949">
    <property type="term" value="P:tRNA threonylcarbamoyladenosine modification"/>
    <property type="evidence" value="ECO:0007669"/>
    <property type="project" value="InterPro"/>
</dbReference>
<dbReference type="AlphaFoldDB" id="A0A1G1YK42"/>
<dbReference type="SUPFAM" id="SSF52540">
    <property type="entry name" value="P-loop containing nucleoside triphosphate hydrolases"/>
    <property type="match status" value="1"/>
</dbReference>
<proteinExistence type="inferred from homology"/>
<dbReference type="PANTHER" id="PTHR33540">
    <property type="entry name" value="TRNA THREONYLCARBAMOYLADENOSINE BIOSYNTHESIS PROTEIN TSAE"/>
    <property type="match status" value="1"/>
</dbReference>
<sequence>MNKIITNSEKETFEFAKNIAQTLKGSETLCLIGDLGSGKTAFVKGLAKGLGVADMITSPTFVLMKNYDVETGHAPSLRKLVHIDAYRLLSGKDLEAIGINDYLNNPLYITVIEWADRVRASWPKDCLKINFKTLRGNKREIIIHKT</sequence>
<name>A0A1G1YK42_9BACT</name>
<keyword evidence="4" id="KW-0963">Cytoplasm</keyword>